<evidence type="ECO:0000313" key="1">
    <source>
        <dbReference type="EMBL" id="QJW95172.1"/>
    </source>
</evidence>
<reference evidence="2" key="1">
    <citation type="submission" date="2020-05" db="EMBL/GenBank/DDBJ databases">
        <title>Frigoriglobus tundricola gen. nov., sp. nov., a psychrotolerant cellulolytic planctomycete of the family Gemmataceae with two divergent copies of 16S rRNA gene.</title>
        <authorList>
            <person name="Kulichevskaya I.S."/>
            <person name="Ivanova A.A."/>
            <person name="Naumoff D.G."/>
            <person name="Beletsky A.V."/>
            <person name="Rijpstra W.I.C."/>
            <person name="Sinninghe Damste J.S."/>
            <person name="Mardanov A.V."/>
            <person name="Ravin N.V."/>
            <person name="Dedysh S.N."/>
        </authorList>
    </citation>
    <scope>NUCLEOTIDE SEQUENCE [LARGE SCALE GENOMIC DNA]</scope>
    <source>
        <strain evidence="2">PL17</strain>
    </source>
</reference>
<dbReference type="EMBL" id="CP053452">
    <property type="protein sequence ID" value="QJW95172.1"/>
    <property type="molecule type" value="Genomic_DNA"/>
</dbReference>
<gene>
    <name evidence="1" type="ORF">FTUN_2711</name>
</gene>
<sequence>MSTRRGATLWQDEPGPPRFTLKELREIHDRAARWAQLVSDERSVTTGRLRRELPSL</sequence>
<name>A0A6M5YQC5_9BACT</name>
<organism evidence="1 2">
    <name type="scientific">Frigoriglobus tundricola</name>
    <dbReference type="NCBI Taxonomy" id="2774151"/>
    <lineage>
        <taxon>Bacteria</taxon>
        <taxon>Pseudomonadati</taxon>
        <taxon>Planctomycetota</taxon>
        <taxon>Planctomycetia</taxon>
        <taxon>Gemmatales</taxon>
        <taxon>Gemmataceae</taxon>
        <taxon>Frigoriglobus</taxon>
    </lineage>
</organism>
<protein>
    <submittedName>
        <fullName evidence="1">Uncharacterized protein</fullName>
    </submittedName>
</protein>
<dbReference type="AlphaFoldDB" id="A0A6M5YQC5"/>
<keyword evidence="2" id="KW-1185">Reference proteome</keyword>
<accession>A0A6M5YQC5</accession>
<proteinExistence type="predicted"/>
<dbReference type="KEGG" id="ftj:FTUN_2711"/>
<evidence type="ECO:0000313" key="2">
    <source>
        <dbReference type="Proteomes" id="UP000503447"/>
    </source>
</evidence>
<dbReference type="Proteomes" id="UP000503447">
    <property type="component" value="Chromosome"/>
</dbReference>